<dbReference type="Proteomes" id="UP000004416">
    <property type="component" value="Unassembled WGS sequence"/>
</dbReference>
<dbReference type="EMBL" id="AFZX01000031">
    <property type="protein sequence ID" value="EHL08118.1"/>
    <property type="molecule type" value="Genomic_DNA"/>
</dbReference>
<dbReference type="HOGENOM" id="CLU_3288458_0_0_9"/>
<comment type="caution">
    <text evidence="1">The sequence shown here is derived from an EMBL/GenBank/DDBJ whole genome shotgun (WGS) entry which is preliminary data.</text>
</comment>
<protein>
    <submittedName>
        <fullName evidence="1">Uncharacterized protein</fullName>
    </submittedName>
</protein>
<evidence type="ECO:0000313" key="1">
    <source>
        <dbReference type="EMBL" id="EHL08118.1"/>
    </source>
</evidence>
<gene>
    <name evidence="1" type="ORF">HMPREF0322_01211</name>
</gene>
<sequence length="40" mass="4406">MKKGTCPPSIMKTAAEGRRFHMQMLLFCARAAGGSGFNRF</sequence>
<organism evidence="1 2">
    <name type="scientific">Desulfitobacterium hafniense DP7</name>
    <dbReference type="NCBI Taxonomy" id="537010"/>
    <lineage>
        <taxon>Bacteria</taxon>
        <taxon>Bacillati</taxon>
        <taxon>Bacillota</taxon>
        <taxon>Clostridia</taxon>
        <taxon>Eubacteriales</taxon>
        <taxon>Desulfitobacteriaceae</taxon>
        <taxon>Desulfitobacterium</taxon>
    </lineage>
</organism>
<dbReference type="PATRIC" id="fig|537010.4.peg.1122"/>
<evidence type="ECO:0000313" key="2">
    <source>
        <dbReference type="Proteomes" id="UP000004416"/>
    </source>
</evidence>
<proteinExistence type="predicted"/>
<name>G9XJT0_DESHA</name>
<accession>G9XJT0</accession>
<reference evidence="1 2" key="1">
    <citation type="submission" date="2011-08" db="EMBL/GenBank/DDBJ databases">
        <authorList>
            <person name="Weinstock G."/>
            <person name="Sodergren E."/>
            <person name="Clifton S."/>
            <person name="Fulton L."/>
            <person name="Fulton B."/>
            <person name="Courtney L."/>
            <person name="Fronick C."/>
            <person name="Harrison M."/>
            <person name="Strong C."/>
            <person name="Farmer C."/>
            <person name="Delahaunty K."/>
            <person name="Markovic C."/>
            <person name="Hall O."/>
            <person name="Minx P."/>
            <person name="Tomlinson C."/>
            <person name="Mitreva M."/>
            <person name="Hou S."/>
            <person name="Chen J."/>
            <person name="Wollam A."/>
            <person name="Pepin K.H."/>
            <person name="Johnson M."/>
            <person name="Bhonagiri V."/>
            <person name="Zhang X."/>
            <person name="Suruliraj S."/>
            <person name="Warren W."/>
            <person name="Chinwalla A."/>
            <person name="Mardis E.R."/>
            <person name="Wilson R.K."/>
        </authorList>
    </citation>
    <scope>NUCLEOTIDE SEQUENCE [LARGE SCALE GENOMIC DNA]</scope>
    <source>
        <strain evidence="1 2">DP7</strain>
    </source>
</reference>
<dbReference type="AlphaFoldDB" id="G9XJT0"/>